<evidence type="ECO:0000313" key="2">
    <source>
        <dbReference type="Proteomes" id="UP001239213"/>
    </source>
</evidence>
<reference evidence="1" key="1">
    <citation type="submission" date="2016-11" db="EMBL/GenBank/DDBJ databases">
        <title>The genome sequence of Colletotrichum cuscutae.</title>
        <authorList>
            <person name="Baroncelli R."/>
        </authorList>
    </citation>
    <scope>NUCLEOTIDE SEQUENCE</scope>
    <source>
        <strain evidence="1">IMI 304802</strain>
    </source>
</reference>
<protein>
    <submittedName>
        <fullName evidence="1">Uncharacterized protein</fullName>
    </submittedName>
</protein>
<proteinExistence type="predicted"/>
<dbReference type="AlphaFoldDB" id="A0AAI9TU46"/>
<name>A0AAI9TU46_9PEZI</name>
<evidence type="ECO:0000313" key="1">
    <source>
        <dbReference type="EMBL" id="KAK1445503.1"/>
    </source>
</evidence>
<accession>A0AAI9TU46</accession>
<comment type="caution">
    <text evidence="1">The sequence shown here is derived from an EMBL/GenBank/DDBJ whole genome shotgun (WGS) entry which is preliminary data.</text>
</comment>
<dbReference type="Proteomes" id="UP001239213">
    <property type="component" value="Unassembled WGS sequence"/>
</dbReference>
<sequence>MLSAAGLVGKYKMSHLFYVQYGTQPWGVRHWLL</sequence>
<keyword evidence="2" id="KW-1185">Reference proteome</keyword>
<dbReference type="EMBL" id="MPDP01000321">
    <property type="protein sequence ID" value="KAK1445503.1"/>
    <property type="molecule type" value="Genomic_DNA"/>
</dbReference>
<organism evidence="1 2">
    <name type="scientific">Colletotrichum cuscutae</name>
    <dbReference type="NCBI Taxonomy" id="1209917"/>
    <lineage>
        <taxon>Eukaryota</taxon>
        <taxon>Fungi</taxon>
        <taxon>Dikarya</taxon>
        <taxon>Ascomycota</taxon>
        <taxon>Pezizomycotina</taxon>
        <taxon>Sordariomycetes</taxon>
        <taxon>Hypocreomycetidae</taxon>
        <taxon>Glomerellales</taxon>
        <taxon>Glomerellaceae</taxon>
        <taxon>Colletotrichum</taxon>
        <taxon>Colletotrichum acutatum species complex</taxon>
    </lineage>
</organism>
<gene>
    <name evidence="1" type="ORF">CCUS01_12457</name>
</gene>